<evidence type="ECO:0000313" key="2">
    <source>
        <dbReference type="Proteomes" id="UP000501237"/>
    </source>
</evidence>
<dbReference type="Proteomes" id="UP000501237">
    <property type="component" value="Chromosome"/>
</dbReference>
<dbReference type="EMBL" id="AP022642">
    <property type="protein sequence ID" value="BCA30917.1"/>
    <property type="molecule type" value="Genomic_DNA"/>
</dbReference>
<dbReference type="GeneID" id="57400123"/>
<dbReference type="AlphaFoldDB" id="A0A679GW68"/>
<gene>
    <name evidence="1" type="ORF">PtoMrB4_48940</name>
</gene>
<dbReference type="KEGG" id="poj:PtoMrB4_48940"/>
<sequence>MQKNSLKVALVNPDQKVWFIRSSAGDHARHFRSANIIAIGHLEDIFGGVIGSEIPTEEEIRKALLTNENYSHFKKNKEGRETKYLNRKGSQLLTQTKRFVNEIKQGDLVVTKNEINGYSIGICTESTAYIEHTPIELAIPDEAKRTVRDNIVLKHKLRKKVTWGPSISPTELPGAIKKATRGRHTITDLSPHKEKVFHLIYPFFTDGESLYFSSKIRRQGSIGALAIGNLFQNVSLSEGLIRQLLGNSPISETQLLELARNVAFDHESAVTCQAAFMSPGDFWCKIPLIDSTDFTGQLYAGIFAVLILTGQAEAVQFDPMILDPSEISVTLKREEADASIFSDKLKEPEASPLLKEITKKAQISKNKIEEIGKDLRTKEINENLELGITEVNTNRLENFKFGINVIEFRNKNESN</sequence>
<protein>
    <submittedName>
        <fullName evidence="1">Uncharacterized protein</fullName>
    </submittedName>
</protein>
<dbReference type="RefSeq" id="WP_172434709.1">
    <property type="nucleotide sequence ID" value="NZ_AP022642.1"/>
</dbReference>
<accession>A0A679GW68</accession>
<proteinExistence type="predicted"/>
<organism evidence="1 2">
    <name type="scientific">Metapseudomonas otitidis</name>
    <dbReference type="NCBI Taxonomy" id="319939"/>
    <lineage>
        <taxon>Bacteria</taxon>
        <taxon>Pseudomonadati</taxon>
        <taxon>Pseudomonadota</taxon>
        <taxon>Gammaproteobacteria</taxon>
        <taxon>Pseudomonadales</taxon>
        <taxon>Pseudomonadaceae</taxon>
        <taxon>Metapseudomonas</taxon>
    </lineage>
</organism>
<reference evidence="1 2" key="1">
    <citation type="journal article" date="2020" name="Microbiol. Resour. Announc.">
        <title>Complete genome sequence of Pseudomonas otitidis strain MrB4, isolated from Lake Biwa in Japan.</title>
        <authorList>
            <person name="Miyazaki K."/>
            <person name="Hase E."/>
            <person name="Maruya T."/>
        </authorList>
    </citation>
    <scope>NUCLEOTIDE SEQUENCE [LARGE SCALE GENOMIC DNA]</scope>
    <source>
        <strain evidence="1 2">MrB4</strain>
    </source>
</reference>
<name>A0A679GW68_9GAMM</name>
<evidence type="ECO:0000313" key="1">
    <source>
        <dbReference type="EMBL" id="BCA30917.1"/>
    </source>
</evidence>